<gene>
    <name evidence="2" type="ORF">BN860_06436g</name>
</gene>
<dbReference type="AlphaFoldDB" id="A0A8J2T3W4"/>
<evidence type="ECO:0000256" key="1">
    <source>
        <dbReference type="SAM" id="MobiDB-lite"/>
    </source>
</evidence>
<organism evidence="2 3">
    <name type="scientific">Zygosaccharomyces bailii (strain CLIB 213 / ATCC 58445 / CBS 680 / BCRC 21525 / NBRC 1098 / NCYC 1416 / NRRL Y-2227)</name>
    <dbReference type="NCBI Taxonomy" id="1333698"/>
    <lineage>
        <taxon>Eukaryota</taxon>
        <taxon>Fungi</taxon>
        <taxon>Dikarya</taxon>
        <taxon>Ascomycota</taxon>
        <taxon>Saccharomycotina</taxon>
        <taxon>Saccharomycetes</taxon>
        <taxon>Saccharomycetales</taxon>
        <taxon>Saccharomycetaceae</taxon>
        <taxon>Zygosaccharomyces</taxon>
    </lineage>
</organism>
<keyword evidence="3" id="KW-1185">Reference proteome</keyword>
<sequence length="186" mass="21665">MKNKACKSWRRPRFTNAELQLEATRVERPVLRQELDTLRRRLQGVMQLQEQLYYKELSGPQYLGPSKDLQILRLPGDMRTLNEIQRDLHYIQTQLQQEAVPQPDAKSEPGTMAEGAPASPRENKLRGSISTKEIDDIMAMPKNELKAVGKRVDRLLLQLRDNSLKWPSRLHRAQPFKDVPLYSYIF</sequence>
<dbReference type="EMBL" id="HG316454">
    <property type="protein sequence ID" value="CDF87441.1"/>
    <property type="molecule type" value="Genomic_DNA"/>
</dbReference>
<name>A0A8J2T3W4_ZYGB2</name>
<proteinExistence type="predicted"/>
<protein>
    <submittedName>
        <fullName evidence="2">BN860_06436g1_1</fullName>
    </submittedName>
</protein>
<evidence type="ECO:0000313" key="3">
    <source>
        <dbReference type="Proteomes" id="UP000019375"/>
    </source>
</evidence>
<accession>A0A8J2T3W4</accession>
<feature type="region of interest" description="Disordered" evidence="1">
    <location>
        <begin position="97"/>
        <end position="128"/>
    </location>
</feature>
<reference evidence="3" key="1">
    <citation type="journal article" date="2013" name="Genome Announc.">
        <title>Genome sequence of the food spoilage yeast Zygosaccharomyces bailii CLIB 213(T).</title>
        <authorList>
            <person name="Galeote V."/>
            <person name="Bigey F."/>
            <person name="Devillers H."/>
            <person name="Neuveglise C."/>
            <person name="Dequin S."/>
        </authorList>
    </citation>
    <scope>NUCLEOTIDE SEQUENCE [LARGE SCALE GENOMIC DNA]</scope>
    <source>
        <strain evidence="3">CLIB 213 / ATCC 58445 / CBS 680 / CCRC 21525 / NBRC 1098 / NCYC 1416 / NRRL Y-2227</strain>
    </source>
</reference>
<dbReference type="Proteomes" id="UP000019375">
    <property type="component" value="Unassembled WGS sequence"/>
</dbReference>
<dbReference type="OrthoDB" id="4067097at2759"/>
<evidence type="ECO:0000313" key="2">
    <source>
        <dbReference type="EMBL" id="CDF87441.1"/>
    </source>
</evidence>